<dbReference type="Pfam" id="PF22780">
    <property type="entry name" value="HI0933_like_1st"/>
    <property type="match status" value="1"/>
</dbReference>
<keyword evidence="3" id="KW-0274">FAD</keyword>
<evidence type="ECO:0000259" key="5">
    <source>
        <dbReference type="Pfam" id="PF22780"/>
    </source>
</evidence>
<organism evidence="6 7">
    <name type="scientific">Salix udensis</name>
    <dbReference type="NCBI Taxonomy" id="889485"/>
    <lineage>
        <taxon>Eukaryota</taxon>
        <taxon>Viridiplantae</taxon>
        <taxon>Streptophyta</taxon>
        <taxon>Embryophyta</taxon>
        <taxon>Tracheophyta</taxon>
        <taxon>Spermatophyta</taxon>
        <taxon>Magnoliopsida</taxon>
        <taxon>eudicotyledons</taxon>
        <taxon>Gunneridae</taxon>
        <taxon>Pentapetalae</taxon>
        <taxon>rosids</taxon>
        <taxon>fabids</taxon>
        <taxon>Malpighiales</taxon>
        <taxon>Salicaceae</taxon>
        <taxon>Saliceae</taxon>
        <taxon>Salix</taxon>
    </lineage>
</organism>
<keyword evidence="2" id="KW-0285">Flavoprotein</keyword>
<dbReference type="EMBL" id="JAPFFJ010000006">
    <property type="protein sequence ID" value="KAJ6423565.1"/>
    <property type="molecule type" value="Genomic_DNA"/>
</dbReference>
<dbReference type="InterPro" id="IPR023166">
    <property type="entry name" value="BaiN-like_dom_sf"/>
</dbReference>
<dbReference type="InterPro" id="IPR036188">
    <property type="entry name" value="FAD/NAD-bd_sf"/>
</dbReference>
<comment type="cofactor">
    <cofactor evidence="1">
        <name>FAD</name>
        <dbReference type="ChEBI" id="CHEBI:57692"/>
    </cofactor>
</comment>
<name>A0AAD6PC19_9ROSI</name>
<evidence type="ECO:0008006" key="8">
    <source>
        <dbReference type="Google" id="ProtNLM"/>
    </source>
</evidence>
<dbReference type="AlphaFoldDB" id="A0AAD6PC19"/>
<reference evidence="6 7" key="1">
    <citation type="journal article" date="2023" name="Int. J. Mol. Sci.">
        <title>De Novo Assembly and Annotation of 11 Diverse Shrub Willow (Salix) Genomes Reveals Novel Gene Organization in Sex-Linked Regions.</title>
        <authorList>
            <person name="Hyden B."/>
            <person name="Feng K."/>
            <person name="Yates T.B."/>
            <person name="Jawdy S."/>
            <person name="Cereghino C."/>
            <person name="Smart L.B."/>
            <person name="Muchero W."/>
        </authorList>
    </citation>
    <scope>NUCLEOTIDE SEQUENCE [LARGE SCALE GENOMIC DNA]</scope>
    <source>
        <tissue evidence="6">Shoot tip</tissue>
    </source>
</reference>
<comment type="caution">
    <text evidence="6">The sequence shown here is derived from an EMBL/GenBank/DDBJ whole genome shotgun (WGS) entry which is preliminary data.</text>
</comment>
<feature type="domain" description="RsdA/BaiN/AoA(So)-like Rossmann fold-like" evidence="4">
    <location>
        <begin position="57"/>
        <end position="468"/>
    </location>
</feature>
<evidence type="ECO:0000259" key="4">
    <source>
        <dbReference type="Pfam" id="PF03486"/>
    </source>
</evidence>
<dbReference type="Pfam" id="PF03486">
    <property type="entry name" value="HI0933_like"/>
    <property type="match status" value="1"/>
</dbReference>
<evidence type="ECO:0000256" key="1">
    <source>
        <dbReference type="ARBA" id="ARBA00001974"/>
    </source>
</evidence>
<evidence type="ECO:0000313" key="6">
    <source>
        <dbReference type="EMBL" id="KAJ6423565.1"/>
    </source>
</evidence>
<dbReference type="Gene3D" id="1.10.8.260">
    <property type="entry name" value="HI0933 insert domain-like"/>
    <property type="match status" value="1"/>
</dbReference>
<dbReference type="SUPFAM" id="SSF160996">
    <property type="entry name" value="HI0933 insert domain-like"/>
    <property type="match status" value="1"/>
</dbReference>
<dbReference type="PANTHER" id="PTHR42887">
    <property type="entry name" value="OS12G0638800 PROTEIN"/>
    <property type="match status" value="1"/>
</dbReference>
<evidence type="ECO:0000256" key="2">
    <source>
        <dbReference type="ARBA" id="ARBA00022630"/>
    </source>
</evidence>
<dbReference type="Gene3D" id="2.40.30.10">
    <property type="entry name" value="Translation factors"/>
    <property type="match status" value="1"/>
</dbReference>
<evidence type="ECO:0000313" key="7">
    <source>
        <dbReference type="Proteomes" id="UP001162972"/>
    </source>
</evidence>
<dbReference type="PRINTS" id="PR00368">
    <property type="entry name" value="FADPNR"/>
</dbReference>
<dbReference type="InterPro" id="IPR057661">
    <property type="entry name" value="RsdA/BaiN/AoA(So)_Rossmann"/>
</dbReference>
<dbReference type="Proteomes" id="UP001162972">
    <property type="component" value="Chromosome 16"/>
</dbReference>
<dbReference type="InterPro" id="IPR004792">
    <property type="entry name" value="BaiN-like"/>
</dbReference>
<gene>
    <name evidence="6" type="ORF">OIU84_024520</name>
</gene>
<proteinExistence type="predicted"/>
<dbReference type="NCBIfam" id="TIGR00275">
    <property type="entry name" value="aminoacetone oxidase family FAD-binding enzyme"/>
    <property type="match status" value="1"/>
</dbReference>
<dbReference type="Gene3D" id="3.50.50.60">
    <property type="entry name" value="FAD/NAD(P)-binding domain"/>
    <property type="match status" value="1"/>
</dbReference>
<accession>A0AAD6PC19</accession>
<feature type="domain" description="RsdA/BaiN/AoA(So)-like insert" evidence="5">
    <location>
        <begin position="245"/>
        <end position="415"/>
    </location>
</feature>
<protein>
    <recommendedName>
        <fullName evidence="8">FAD/NAD(P)-binding oxidoreductase family protein</fullName>
    </recommendedName>
</protein>
<keyword evidence="7" id="KW-1185">Reference proteome</keyword>
<dbReference type="SUPFAM" id="SSF51905">
    <property type="entry name" value="FAD/NAD(P)-binding domain"/>
    <property type="match status" value="1"/>
</dbReference>
<sequence>MSFHLARLSLQFGISSRTAATNSSNGYYYHLLFNPTKRKFTATAIPTAQKSSKEELLVVVGGGAAGVYGAIRAKTLAPNLDVLVIEKGMPLSKVKISGGGRCNVTNGHCSDNKILAEQYPRGHREFRGSFFDMHGPADTMSWFTDHGVALKIEEDGRVFPTSNSSSSVIDCLLSEAKHRGVSLQTKKVVSSASVGAGGKFLLKLEKRTVSFVENVKADYLLIASGSSQQGHCLAAQLGHSIVDPVPSLFTFKIADSGLAELSGVTFPKVEVKLKLENILRNTPHLTQVGPMLVTHWGLSGPVILRLSAWGARDLFSSGYKGTLMVDFVPDLHLEDMKSILNQHKHKYAKQKALNSWPLGFSLTKRFWKYIVDREGLIGDTLWASISNNSIVSIAHLLKHCAFEVTGKGQYKDEFVTAGGVPLSEISLNTMESKKCARLFFAGEVLNVDGVTGGFNFQNAWSGGYIAGTSIGALALQHGRWICKVDGKL</sequence>
<dbReference type="InterPro" id="IPR055178">
    <property type="entry name" value="RsdA/BaiN/AoA(So)-like_dom"/>
</dbReference>
<dbReference type="PANTHER" id="PTHR42887:SF2">
    <property type="entry name" value="OS12G0638800 PROTEIN"/>
    <property type="match status" value="1"/>
</dbReference>
<evidence type="ECO:0000256" key="3">
    <source>
        <dbReference type="ARBA" id="ARBA00022827"/>
    </source>
</evidence>